<evidence type="ECO:0000313" key="2">
    <source>
        <dbReference type="EMBL" id="KVH95763.1"/>
    </source>
</evidence>
<feature type="compositionally biased region" description="Polar residues" evidence="1">
    <location>
        <begin position="32"/>
        <end position="42"/>
    </location>
</feature>
<keyword evidence="3" id="KW-1185">Reference proteome</keyword>
<evidence type="ECO:0000313" key="3">
    <source>
        <dbReference type="Proteomes" id="UP000243975"/>
    </source>
</evidence>
<comment type="caution">
    <text evidence="2">The sequence shown here is derived from an EMBL/GenBank/DDBJ whole genome shotgun (WGS) entry which is preliminary data.</text>
</comment>
<protein>
    <submittedName>
        <fullName evidence="2">Uncharacterized protein</fullName>
    </submittedName>
</protein>
<evidence type="ECO:0000256" key="1">
    <source>
        <dbReference type="SAM" id="MobiDB-lite"/>
    </source>
</evidence>
<dbReference type="AlphaFoldDB" id="A0A103XRZ0"/>
<feature type="compositionally biased region" description="Polar residues" evidence="1">
    <location>
        <begin position="64"/>
        <end position="76"/>
    </location>
</feature>
<reference evidence="2 3" key="1">
    <citation type="journal article" date="2016" name="Sci. Rep.">
        <title>The genome sequence of the outbreeding globe artichoke constructed de novo incorporating a phase-aware low-pass sequencing strategy of F1 progeny.</title>
        <authorList>
            <person name="Scaglione D."/>
            <person name="Reyes-Chin-Wo S."/>
            <person name="Acquadro A."/>
            <person name="Froenicke L."/>
            <person name="Portis E."/>
            <person name="Beitel C."/>
            <person name="Tirone M."/>
            <person name="Mauro R."/>
            <person name="Lo Monaco A."/>
            <person name="Mauromicale G."/>
            <person name="Faccioli P."/>
            <person name="Cattivelli L."/>
            <person name="Rieseberg L."/>
            <person name="Michelmore R."/>
            <person name="Lanteri S."/>
        </authorList>
    </citation>
    <scope>NUCLEOTIDE SEQUENCE [LARGE SCALE GENOMIC DNA]</scope>
    <source>
        <strain evidence="2">2C</strain>
    </source>
</reference>
<feature type="region of interest" description="Disordered" evidence="1">
    <location>
        <begin position="32"/>
        <end position="77"/>
    </location>
</feature>
<organism evidence="2 3">
    <name type="scientific">Cynara cardunculus var. scolymus</name>
    <name type="common">Globe artichoke</name>
    <name type="synonym">Cynara scolymus</name>
    <dbReference type="NCBI Taxonomy" id="59895"/>
    <lineage>
        <taxon>Eukaryota</taxon>
        <taxon>Viridiplantae</taxon>
        <taxon>Streptophyta</taxon>
        <taxon>Embryophyta</taxon>
        <taxon>Tracheophyta</taxon>
        <taxon>Spermatophyta</taxon>
        <taxon>Magnoliopsida</taxon>
        <taxon>eudicotyledons</taxon>
        <taxon>Gunneridae</taxon>
        <taxon>Pentapetalae</taxon>
        <taxon>asterids</taxon>
        <taxon>campanulids</taxon>
        <taxon>Asterales</taxon>
        <taxon>Asteraceae</taxon>
        <taxon>Carduoideae</taxon>
        <taxon>Cardueae</taxon>
        <taxon>Carduinae</taxon>
        <taxon>Cynara</taxon>
    </lineage>
</organism>
<dbReference type="Proteomes" id="UP000243975">
    <property type="component" value="Unassembled WGS sequence"/>
</dbReference>
<name>A0A103XRZ0_CYNCS</name>
<accession>A0A103XRZ0</accession>
<gene>
    <name evidence="2" type="ORF">Ccrd_002159</name>
</gene>
<dbReference type="EMBL" id="LEKV01004377">
    <property type="protein sequence ID" value="KVH95763.1"/>
    <property type="molecule type" value="Genomic_DNA"/>
</dbReference>
<dbReference type="Gramene" id="KVH95763">
    <property type="protein sequence ID" value="KVH95763"/>
    <property type="gene ID" value="Ccrd_002159"/>
</dbReference>
<proteinExistence type="predicted"/>
<sequence length="100" mass="11189">MGVHQKEPNWLYGPRMHRPVILPLFGERGFRSSPNALPSTLGTKKPRLSPKPHGPTPNLERASQILQPSNPTNLGSITEGVEIDGYCNYNYAPQDSFKKY</sequence>